<dbReference type="PANTHER" id="PTHR30625">
    <property type="entry name" value="PROTEIN TOLQ"/>
    <property type="match status" value="1"/>
</dbReference>
<dbReference type="Pfam" id="PF01618">
    <property type="entry name" value="MotA_ExbB"/>
    <property type="match status" value="1"/>
</dbReference>
<evidence type="ECO:0000256" key="5">
    <source>
        <dbReference type="ARBA" id="ARBA00023136"/>
    </source>
</evidence>
<evidence type="ECO:0000256" key="3">
    <source>
        <dbReference type="ARBA" id="ARBA00022692"/>
    </source>
</evidence>
<keyword evidence="2" id="KW-1003">Cell membrane</keyword>
<comment type="subcellular location">
    <subcellularLocation>
        <location evidence="1">Cell membrane</location>
        <topology evidence="1">Multi-pass membrane protein</topology>
    </subcellularLocation>
    <subcellularLocation>
        <location evidence="6">Membrane</location>
        <topology evidence="6">Multi-pass membrane protein</topology>
    </subcellularLocation>
</comment>
<dbReference type="RefSeq" id="WP_115834093.1">
    <property type="nucleotide sequence ID" value="NZ_QNUL01000040.1"/>
</dbReference>
<dbReference type="OrthoDB" id="4045at2"/>
<keyword evidence="10" id="KW-1185">Reference proteome</keyword>
<comment type="caution">
    <text evidence="9">The sequence shown here is derived from an EMBL/GenBank/DDBJ whole genome shotgun (WGS) entry which is preliminary data.</text>
</comment>
<keyword evidence="5 7" id="KW-0472">Membrane</keyword>
<feature type="transmembrane region" description="Helical" evidence="7">
    <location>
        <begin position="29"/>
        <end position="49"/>
    </location>
</feature>
<dbReference type="InterPro" id="IPR050790">
    <property type="entry name" value="ExbB/TolQ_transport"/>
</dbReference>
<evidence type="ECO:0000259" key="8">
    <source>
        <dbReference type="Pfam" id="PF01618"/>
    </source>
</evidence>
<evidence type="ECO:0000256" key="2">
    <source>
        <dbReference type="ARBA" id="ARBA00022475"/>
    </source>
</evidence>
<dbReference type="EMBL" id="QNUL01000040">
    <property type="protein sequence ID" value="REA56359.1"/>
    <property type="molecule type" value="Genomic_DNA"/>
</dbReference>
<proteinExistence type="inferred from homology"/>
<keyword evidence="4 7" id="KW-1133">Transmembrane helix</keyword>
<dbReference type="GO" id="GO:0017038">
    <property type="term" value="P:protein import"/>
    <property type="evidence" value="ECO:0007669"/>
    <property type="project" value="TreeGrafter"/>
</dbReference>
<comment type="similarity">
    <text evidence="6">Belongs to the exbB/tolQ family.</text>
</comment>
<protein>
    <submittedName>
        <fullName evidence="9">MotA/TolQ/ExbB proton channel family protein</fullName>
    </submittedName>
</protein>
<reference evidence="9 10" key="1">
    <citation type="submission" date="2018-07" db="EMBL/GenBank/DDBJ databases">
        <title>Dyadobacter roseus sp. nov., isolated from rose rhizosphere soil.</title>
        <authorList>
            <person name="Chen L."/>
        </authorList>
    </citation>
    <scope>NUCLEOTIDE SEQUENCE [LARGE SCALE GENOMIC DNA]</scope>
    <source>
        <strain evidence="9 10">RS19</strain>
    </source>
</reference>
<dbReference type="AlphaFoldDB" id="A0A3D8Y300"/>
<evidence type="ECO:0000256" key="6">
    <source>
        <dbReference type="RuleBase" id="RU004057"/>
    </source>
</evidence>
<keyword evidence="3 7" id="KW-0812">Transmembrane</keyword>
<accession>A0A3D8Y300</accession>
<organism evidence="9 10">
    <name type="scientific">Dyadobacter luteus</name>
    <dbReference type="NCBI Taxonomy" id="2259619"/>
    <lineage>
        <taxon>Bacteria</taxon>
        <taxon>Pseudomonadati</taxon>
        <taxon>Bacteroidota</taxon>
        <taxon>Cytophagia</taxon>
        <taxon>Cytophagales</taxon>
        <taxon>Spirosomataceae</taxon>
        <taxon>Dyadobacter</taxon>
    </lineage>
</organism>
<dbReference type="PANTHER" id="PTHR30625:SF17">
    <property type="entry name" value="TOLQ-RELATED"/>
    <property type="match status" value="1"/>
</dbReference>
<evidence type="ECO:0000256" key="1">
    <source>
        <dbReference type="ARBA" id="ARBA00004651"/>
    </source>
</evidence>
<feature type="domain" description="MotA/TolQ/ExbB proton channel" evidence="8">
    <location>
        <begin position="90"/>
        <end position="209"/>
    </location>
</feature>
<feature type="transmembrane region" description="Helical" evidence="7">
    <location>
        <begin position="131"/>
        <end position="156"/>
    </location>
</feature>
<dbReference type="GO" id="GO:0005886">
    <property type="term" value="C:plasma membrane"/>
    <property type="evidence" value="ECO:0007669"/>
    <property type="project" value="UniProtKB-SubCell"/>
</dbReference>
<name>A0A3D8Y300_9BACT</name>
<dbReference type="InterPro" id="IPR002898">
    <property type="entry name" value="MotA_ExbB_proton_chnl"/>
</dbReference>
<keyword evidence="6" id="KW-0653">Protein transport</keyword>
<evidence type="ECO:0000256" key="7">
    <source>
        <dbReference type="SAM" id="Phobius"/>
    </source>
</evidence>
<evidence type="ECO:0000256" key="4">
    <source>
        <dbReference type="ARBA" id="ARBA00022989"/>
    </source>
</evidence>
<gene>
    <name evidence="9" type="ORF">DSL64_27070</name>
</gene>
<evidence type="ECO:0000313" key="10">
    <source>
        <dbReference type="Proteomes" id="UP000256373"/>
    </source>
</evidence>
<feature type="transmembrane region" description="Helical" evidence="7">
    <location>
        <begin position="176"/>
        <end position="197"/>
    </location>
</feature>
<dbReference type="Proteomes" id="UP000256373">
    <property type="component" value="Unassembled WGS sequence"/>
</dbReference>
<keyword evidence="6" id="KW-0813">Transport</keyword>
<sequence length="226" mass="24572">MMLLQALTDSTVAAPVADQGLSIIDLLAKGGWVMLPLGLLFLGTLFLIIERFLAIGANGKIDPQFVDNVKDFIQQGNLKSAESSCRNQRNASGRILERAISRIGYPIKDIETTIENASQIEIQRMEGNLPYLGVIAGIAPMLGFVGTISGIIRIFYDISISNDFNISTIAGGMYEKMITSGSGLIIGLIAYAGYHLLNMKIDRFALKLQMAASDFLDVLQRPVNSK</sequence>
<evidence type="ECO:0000313" key="9">
    <source>
        <dbReference type="EMBL" id="REA56359.1"/>
    </source>
</evidence>